<dbReference type="Pfam" id="PF12937">
    <property type="entry name" value="F-box-like"/>
    <property type="match status" value="1"/>
</dbReference>
<proteinExistence type="predicted"/>
<evidence type="ECO:0000313" key="2">
    <source>
        <dbReference type="EMBL" id="KAK4445129.1"/>
    </source>
</evidence>
<feature type="domain" description="F-box" evidence="1">
    <location>
        <begin position="118"/>
        <end position="171"/>
    </location>
</feature>
<reference evidence="2" key="1">
    <citation type="journal article" date="2023" name="Mol. Phylogenet. Evol.">
        <title>Genome-scale phylogeny and comparative genomics of the fungal order Sordariales.</title>
        <authorList>
            <person name="Hensen N."/>
            <person name="Bonometti L."/>
            <person name="Westerberg I."/>
            <person name="Brannstrom I.O."/>
            <person name="Guillou S."/>
            <person name="Cros-Aarteil S."/>
            <person name="Calhoun S."/>
            <person name="Haridas S."/>
            <person name="Kuo A."/>
            <person name="Mondo S."/>
            <person name="Pangilinan J."/>
            <person name="Riley R."/>
            <person name="LaButti K."/>
            <person name="Andreopoulos B."/>
            <person name="Lipzen A."/>
            <person name="Chen C."/>
            <person name="Yan M."/>
            <person name="Daum C."/>
            <person name="Ng V."/>
            <person name="Clum A."/>
            <person name="Steindorff A."/>
            <person name="Ohm R.A."/>
            <person name="Martin F."/>
            <person name="Silar P."/>
            <person name="Natvig D.O."/>
            <person name="Lalanne C."/>
            <person name="Gautier V."/>
            <person name="Ament-Velasquez S.L."/>
            <person name="Kruys A."/>
            <person name="Hutchinson M.I."/>
            <person name="Powell A.J."/>
            <person name="Barry K."/>
            <person name="Miller A.N."/>
            <person name="Grigoriev I.V."/>
            <person name="Debuchy R."/>
            <person name="Gladieux P."/>
            <person name="Hiltunen Thoren M."/>
            <person name="Johannesson H."/>
        </authorList>
    </citation>
    <scope>NUCLEOTIDE SEQUENCE</scope>
    <source>
        <strain evidence="2">PSN243</strain>
    </source>
</reference>
<dbReference type="Proteomes" id="UP001321760">
    <property type="component" value="Unassembled WGS sequence"/>
</dbReference>
<name>A0AAV9G8J8_9PEZI</name>
<dbReference type="InterPro" id="IPR036047">
    <property type="entry name" value="F-box-like_dom_sf"/>
</dbReference>
<organism evidence="2 3">
    <name type="scientific">Podospora aff. communis PSN243</name>
    <dbReference type="NCBI Taxonomy" id="3040156"/>
    <lineage>
        <taxon>Eukaryota</taxon>
        <taxon>Fungi</taxon>
        <taxon>Dikarya</taxon>
        <taxon>Ascomycota</taxon>
        <taxon>Pezizomycotina</taxon>
        <taxon>Sordariomycetes</taxon>
        <taxon>Sordariomycetidae</taxon>
        <taxon>Sordariales</taxon>
        <taxon>Podosporaceae</taxon>
        <taxon>Podospora</taxon>
    </lineage>
</organism>
<accession>A0AAV9G8J8</accession>
<evidence type="ECO:0000313" key="3">
    <source>
        <dbReference type="Proteomes" id="UP001321760"/>
    </source>
</evidence>
<keyword evidence="3" id="KW-1185">Reference proteome</keyword>
<evidence type="ECO:0000259" key="1">
    <source>
        <dbReference type="Pfam" id="PF12937"/>
    </source>
</evidence>
<dbReference type="EMBL" id="MU865968">
    <property type="protein sequence ID" value="KAK4445129.1"/>
    <property type="molecule type" value="Genomic_DNA"/>
</dbReference>
<dbReference type="AlphaFoldDB" id="A0AAV9G8J8"/>
<gene>
    <name evidence="2" type="ORF">QBC34DRAFT_384534</name>
</gene>
<dbReference type="SUPFAM" id="SSF81383">
    <property type="entry name" value="F-box domain"/>
    <property type="match status" value="1"/>
</dbReference>
<protein>
    <recommendedName>
        <fullName evidence="1">F-box domain-containing protein</fullName>
    </recommendedName>
</protein>
<dbReference type="Gene3D" id="1.20.1280.50">
    <property type="match status" value="1"/>
</dbReference>
<comment type="caution">
    <text evidence="2">The sequence shown here is derived from an EMBL/GenBank/DDBJ whole genome shotgun (WGS) entry which is preliminary data.</text>
</comment>
<reference evidence="2" key="2">
    <citation type="submission" date="2023-05" db="EMBL/GenBank/DDBJ databases">
        <authorList>
            <consortium name="Lawrence Berkeley National Laboratory"/>
            <person name="Steindorff A."/>
            <person name="Hensen N."/>
            <person name="Bonometti L."/>
            <person name="Westerberg I."/>
            <person name="Brannstrom I.O."/>
            <person name="Guillou S."/>
            <person name="Cros-Aarteil S."/>
            <person name="Calhoun S."/>
            <person name="Haridas S."/>
            <person name="Kuo A."/>
            <person name="Mondo S."/>
            <person name="Pangilinan J."/>
            <person name="Riley R."/>
            <person name="Labutti K."/>
            <person name="Andreopoulos B."/>
            <person name="Lipzen A."/>
            <person name="Chen C."/>
            <person name="Yanf M."/>
            <person name="Daum C."/>
            <person name="Ng V."/>
            <person name="Clum A."/>
            <person name="Ohm R."/>
            <person name="Martin F."/>
            <person name="Silar P."/>
            <person name="Natvig D."/>
            <person name="Lalanne C."/>
            <person name="Gautier V."/>
            <person name="Ament-Velasquez S.L."/>
            <person name="Kruys A."/>
            <person name="Hutchinson M.I."/>
            <person name="Powell A.J."/>
            <person name="Barry K."/>
            <person name="Miller A.N."/>
            <person name="Grigoriev I.V."/>
            <person name="Debuchy R."/>
            <person name="Gladieux P."/>
            <person name="Thoren M.H."/>
            <person name="Johannesson H."/>
        </authorList>
    </citation>
    <scope>NUCLEOTIDE SEQUENCE</scope>
    <source>
        <strain evidence="2">PSN243</strain>
    </source>
</reference>
<sequence>MAPSINTPLDWAAAPRIFGSARAPFYRASGSSDSCSSTITPLELEAAARIFGRARSPVHRAGGIMSLLESLESSSPSAQSISNSHRIDSSINTPVDLDAVARIFGGDRASGSSGSVNILSLPNELLLQIFGYTFTGRNDFRKHYSNPNHPNLKQSDIKNCRRVCRRFHDVSSVLLIGSVTIDQRRSTLDRLNDISRHPLISKGVRAVRVHLRYLSDIRDDGPASVEPLSFDFGYKIAASGNRHKFGPGKLSTMLAFNRIHEALSNDTAVADKDLPYLLYLKMVTKKHRQLKEEQDILLRPGAFIQRAAPAILRMPWVRRLVIDDNPLPTTMELPDDQTELLEALCRREFTPRYLPSNNQSPGLIAIKLPAAIQASGGSLDDIDISLPHRGSGPRRFSLTVSGADSPQLSAYIHSFASAGTLNVLKLSFNHNISKPATPAALNLTTALLTSGLLKNLHTLSLGGTWIPLTALETFLADSPFLKFLYTHELAIIDDYSNTAWPEALEIIRRKHLTDVRFSFRYLDTSKEDWYVMWEKERLEYYYYTVVKRIRAEQYVLGMISYNPYFDYRISSLYKGRRRS</sequence>
<dbReference type="InterPro" id="IPR001810">
    <property type="entry name" value="F-box_dom"/>
</dbReference>